<organism evidence="2 3">
    <name type="scientific">Thermoanaerobacter kivui</name>
    <name type="common">Acetogenium kivui</name>
    <dbReference type="NCBI Taxonomy" id="2325"/>
    <lineage>
        <taxon>Bacteria</taxon>
        <taxon>Bacillati</taxon>
        <taxon>Bacillota</taxon>
        <taxon>Clostridia</taxon>
        <taxon>Thermoanaerobacterales</taxon>
        <taxon>Thermoanaerobacteraceae</taxon>
        <taxon>Thermoanaerobacter</taxon>
    </lineage>
</organism>
<dbReference type="SUPFAM" id="SSF46785">
    <property type="entry name" value="Winged helix' DNA-binding domain"/>
    <property type="match status" value="1"/>
</dbReference>
<gene>
    <name evidence="2" type="ORF">TKV_c16460</name>
</gene>
<keyword evidence="3" id="KW-1185">Reference proteome</keyword>
<dbReference type="OrthoDB" id="2381125at2"/>
<evidence type="ECO:0000313" key="3">
    <source>
        <dbReference type="Proteomes" id="UP000029669"/>
    </source>
</evidence>
<dbReference type="InterPro" id="IPR036390">
    <property type="entry name" value="WH_DNA-bd_sf"/>
</dbReference>
<dbReference type="eggNOG" id="COG1420">
    <property type="taxonomic scope" value="Bacteria"/>
</dbReference>
<dbReference type="Gene3D" id="1.10.10.10">
    <property type="entry name" value="Winged helix-like DNA-binding domain superfamily/Winged helix DNA-binding domain"/>
    <property type="match status" value="1"/>
</dbReference>
<sequence length="218" mass="25074">MLTNRRVEFLKTLIELYDSKGEPVHYTDVAQAMKISKWTAYDILRELEKGDFVKTEYYLGEEKSQGRSTLRFLPTEKAYEIFKKANKDEWNSLRDTLIKKVKNSKPNSLEEILNEMFQATKPIEFCAYAITAFLLKLRMAGGLSMESIENLLASVNPTSSLILFVGTVLGVLLYTKIKSDIDKKLAENIQKFYINLNKLNSQDVNLLNNFLRELLAIV</sequence>
<feature type="transmembrane region" description="Helical" evidence="1">
    <location>
        <begin position="151"/>
        <end position="174"/>
    </location>
</feature>
<dbReference type="AlphaFoldDB" id="A0A097ASJ7"/>
<protein>
    <submittedName>
        <fullName evidence="2">Putative transcriptional regulator</fullName>
    </submittedName>
</protein>
<dbReference type="STRING" id="2325.TKV_c16460"/>
<dbReference type="KEGG" id="tki:TKV_c16460"/>
<dbReference type="RefSeq" id="WP_049685494.1">
    <property type="nucleotide sequence ID" value="NZ_CP009170.1"/>
</dbReference>
<evidence type="ECO:0000256" key="1">
    <source>
        <dbReference type="SAM" id="Phobius"/>
    </source>
</evidence>
<dbReference type="EMBL" id="CP009170">
    <property type="protein sequence ID" value="AIS52800.1"/>
    <property type="molecule type" value="Genomic_DNA"/>
</dbReference>
<keyword evidence="1" id="KW-0812">Transmembrane</keyword>
<reference evidence="3" key="1">
    <citation type="journal article" date="2015" name="Genome Announc.">
        <title>Whole-Genome Sequences of 80 Environmental and Clinical Isolates of Burkholderia pseudomallei.</title>
        <authorList>
            <person name="Johnson S.L."/>
            <person name="Baker A.L."/>
            <person name="Chain P.S."/>
            <person name="Currie B.J."/>
            <person name="Daligault H.E."/>
            <person name="Davenport K.W."/>
            <person name="Davis C.B."/>
            <person name="Inglis T.J."/>
            <person name="Kaestli M."/>
            <person name="Koren S."/>
            <person name="Mayo M."/>
            <person name="Merritt A.J."/>
            <person name="Price E.P."/>
            <person name="Sarovich D.S."/>
            <person name="Warner J."/>
            <person name="Rosovitz M.J."/>
        </authorList>
    </citation>
    <scope>NUCLEOTIDE SEQUENCE [LARGE SCALE GENOMIC DNA]</scope>
    <source>
        <strain evidence="3">DSM 2030</strain>
    </source>
</reference>
<name>A0A097ASJ7_THEKI</name>
<keyword evidence="1" id="KW-0472">Membrane</keyword>
<dbReference type="Proteomes" id="UP000029669">
    <property type="component" value="Chromosome"/>
</dbReference>
<dbReference type="HOGENOM" id="CLU_110273_0_0_9"/>
<accession>A0A097ASJ7</accession>
<proteinExistence type="predicted"/>
<keyword evidence="1" id="KW-1133">Transmembrane helix</keyword>
<dbReference type="InterPro" id="IPR036388">
    <property type="entry name" value="WH-like_DNA-bd_sf"/>
</dbReference>
<evidence type="ECO:0000313" key="2">
    <source>
        <dbReference type="EMBL" id="AIS52800.1"/>
    </source>
</evidence>